<gene>
    <name evidence="10" type="ORF">PPAR00522_LOCUS14029</name>
</gene>
<evidence type="ECO:0000256" key="2">
    <source>
        <dbReference type="ARBA" id="ARBA00022448"/>
    </source>
</evidence>
<dbReference type="InterPro" id="IPR007846">
    <property type="entry name" value="RRM_NUP35_dom"/>
</dbReference>
<evidence type="ECO:0000256" key="6">
    <source>
        <dbReference type="ARBA" id="ARBA00023132"/>
    </source>
</evidence>
<accession>A0A7S0V7C9</accession>
<dbReference type="PANTHER" id="PTHR21527:SF6">
    <property type="entry name" value="NUCLEOPORIN NUP35"/>
    <property type="match status" value="1"/>
</dbReference>
<dbReference type="GO" id="GO:0051028">
    <property type="term" value="P:mRNA transport"/>
    <property type="evidence" value="ECO:0007669"/>
    <property type="project" value="UniProtKB-UniRule"/>
</dbReference>
<evidence type="ECO:0000256" key="5">
    <source>
        <dbReference type="ARBA" id="ARBA00023010"/>
    </source>
</evidence>
<keyword evidence="7 8" id="KW-0539">Nucleus</keyword>
<evidence type="ECO:0000256" key="7">
    <source>
        <dbReference type="ARBA" id="ARBA00023242"/>
    </source>
</evidence>
<dbReference type="Pfam" id="PF05172">
    <property type="entry name" value="RRM_Nup35"/>
    <property type="match status" value="1"/>
</dbReference>
<dbReference type="EMBL" id="HBFM01021549">
    <property type="protein sequence ID" value="CAD8779028.1"/>
    <property type="molecule type" value="Transcribed_RNA"/>
</dbReference>
<dbReference type="GO" id="GO:0006999">
    <property type="term" value="P:nuclear pore organization"/>
    <property type="evidence" value="ECO:0007669"/>
    <property type="project" value="TreeGrafter"/>
</dbReference>
<keyword evidence="2 8" id="KW-0813">Transport</keyword>
<dbReference type="GO" id="GO:0005543">
    <property type="term" value="F:phospholipid binding"/>
    <property type="evidence" value="ECO:0007669"/>
    <property type="project" value="TreeGrafter"/>
</dbReference>
<dbReference type="SUPFAM" id="SSF54928">
    <property type="entry name" value="RNA-binding domain, RBD"/>
    <property type="match status" value="1"/>
</dbReference>
<dbReference type="GO" id="GO:0044613">
    <property type="term" value="C:nuclear pore central transport channel"/>
    <property type="evidence" value="ECO:0007669"/>
    <property type="project" value="TreeGrafter"/>
</dbReference>
<proteinExistence type="predicted"/>
<evidence type="ECO:0000313" key="10">
    <source>
        <dbReference type="EMBL" id="CAD8779028.1"/>
    </source>
</evidence>
<evidence type="ECO:0000259" key="9">
    <source>
        <dbReference type="PROSITE" id="PS51472"/>
    </source>
</evidence>
<dbReference type="PROSITE" id="PS51472">
    <property type="entry name" value="RRM_NUP35"/>
    <property type="match status" value="1"/>
</dbReference>
<organism evidence="10">
    <name type="scientific">Polytomella parva</name>
    <dbReference type="NCBI Taxonomy" id="51329"/>
    <lineage>
        <taxon>Eukaryota</taxon>
        <taxon>Viridiplantae</taxon>
        <taxon>Chlorophyta</taxon>
        <taxon>core chlorophytes</taxon>
        <taxon>Chlorophyceae</taxon>
        <taxon>CS clade</taxon>
        <taxon>Chlamydomonadales</taxon>
        <taxon>Chlamydomonadaceae</taxon>
        <taxon>Polytomella</taxon>
    </lineage>
</organism>
<dbReference type="AlphaFoldDB" id="A0A7S0V7C9"/>
<dbReference type="GO" id="GO:0003676">
    <property type="term" value="F:nucleic acid binding"/>
    <property type="evidence" value="ECO:0007669"/>
    <property type="project" value="InterPro"/>
</dbReference>
<keyword evidence="3 8" id="KW-0509">mRNA transport</keyword>
<feature type="domain" description="RRM Nup35-type" evidence="9">
    <location>
        <begin position="110"/>
        <end position="194"/>
    </location>
</feature>
<evidence type="ECO:0000256" key="1">
    <source>
        <dbReference type="ARBA" id="ARBA00004567"/>
    </source>
</evidence>
<comment type="subcellular location">
    <subcellularLocation>
        <location evidence="1">Nucleus</location>
        <location evidence="1">Nuclear pore complex</location>
    </subcellularLocation>
</comment>
<keyword evidence="5" id="KW-0811">Translocation</keyword>
<evidence type="ECO:0000256" key="3">
    <source>
        <dbReference type="ARBA" id="ARBA00022816"/>
    </source>
</evidence>
<dbReference type="GO" id="GO:0017056">
    <property type="term" value="F:structural constituent of nuclear pore"/>
    <property type="evidence" value="ECO:0007669"/>
    <property type="project" value="TreeGrafter"/>
</dbReference>
<dbReference type="InterPro" id="IPR035979">
    <property type="entry name" value="RBD_domain_sf"/>
</dbReference>
<keyword evidence="4" id="KW-0653">Protein transport</keyword>
<name>A0A7S0V7C9_9CHLO</name>
<evidence type="ECO:0000256" key="4">
    <source>
        <dbReference type="ARBA" id="ARBA00022927"/>
    </source>
</evidence>
<dbReference type="PANTHER" id="PTHR21527">
    <property type="entry name" value="NUCLEOPORIN NUP35"/>
    <property type="match status" value="1"/>
</dbReference>
<evidence type="ECO:0000256" key="8">
    <source>
        <dbReference type="PROSITE-ProRule" id="PRU00804"/>
    </source>
</evidence>
<keyword evidence="6 8" id="KW-0906">Nuclear pore complex</keyword>
<dbReference type="InterPro" id="IPR012677">
    <property type="entry name" value="Nucleotide-bd_a/b_plait_sf"/>
</dbReference>
<dbReference type="Gene3D" id="3.30.70.330">
    <property type="match status" value="1"/>
</dbReference>
<dbReference type="GO" id="GO:0006607">
    <property type="term" value="P:NLS-bearing protein import into nucleus"/>
    <property type="evidence" value="ECO:0007669"/>
    <property type="project" value="TreeGrafter"/>
</dbReference>
<protein>
    <recommendedName>
        <fullName evidence="9">RRM Nup35-type domain-containing protein</fullName>
    </recommendedName>
</protein>
<sequence>MFYVGQGASQQQREAKEFPPLLFSVQAVDIQAPNATTPIRSAETSINAQQRRTTPPSGSMHIESLLPSKPPIDRLGDFDGASGAMGMTPPPLHPSQLSFGATDPSNLNSISNDCWVTVYGFQEPDLQAVFDLLSAHGTILSWGTFGQSHTNFFHVQFENPQQAQRTLQLNGAELPGNDRIIIGVKSLSVRHRQMLDDFAQRKAPSGFSVRYTNRSQ</sequence>
<dbReference type="GO" id="GO:0044615">
    <property type="term" value="C:nuclear pore nuclear basket"/>
    <property type="evidence" value="ECO:0007669"/>
    <property type="project" value="TreeGrafter"/>
</dbReference>
<reference evidence="10" key="1">
    <citation type="submission" date="2021-01" db="EMBL/GenBank/DDBJ databases">
        <authorList>
            <person name="Corre E."/>
            <person name="Pelletier E."/>
            <person name="Niang G."/>
            <person name="Scheremetjew M."/>
            <person name="Finn R."/>
            <person name="Kale V."/>
            <person name="Holt S."/>
            <person name="Cochrane G."/>
            <person name="Meng A."/>
            <person name="Brown T."/>
            <person name="Cohen L."/>
        </authorList>
    </citation>
    <scope>NUCLEOTIDE SEQUENCE</scope>
    <source>
        <strain evidence="10">SAG 63-3</strain>
    </source>
</reference>